<dbReference type="Pfam" id="PF10531">
    <property type="entry name" value="SLBB"/>
    <property type="match status" value="1"/>
</dbReference>
<dbReference type="PANTHER" id="PTHR33619">
    <property type="entry name" value="POLYSACCHARIDE EXPORT PROTEIN GFCE-RELATED"/>
    <property type="match status" value="1"/>
</dbReference>
<dbReference type="AlphaFoldDB" id="A0A933WBK8"/>
<evidence type="ECO:0000259" key="4">
    <source>
        <dbReference type="Pfam" id="PF10531"/>
    </source>
</evidence>
<reference evidence="5" key="1">
    <citation type="submission" date="2020-07" db="EMBL/GenBank/DDBJ databases">
        <title>Huge and variable diversity of episymbiotic CPR bacteria and DPANN archaea in groundwater ecosystems.</title>
        <authorList>
            <person name="He C.Y."/>
            <person name="Keren R."/>
            <person name="Whittaker M."/>
            <person name="Farag I.F."/>
            <person name="Doudna J."/>
            <person name="Cate J.H.D."/>
            <person name="Banfield J.F."/>
        </authorList>
    </citation>
    <scope>NUCLEOTIDE SEQUENCE</scope>
    <source>
        <strain evidence="5">NC_groundwater_1813_Pr3_B-0.1um_71_17</strain>
    </source>
</reference>
<name>A0A933WBK8_UNCEI</name>
<dbReference type="GO" id="GO:0015159">
    <property type="term" value="F:polysaccharide transmembrane transporter activity"/>
    <property type="evidence" value="ECO:0007669"/>
    <property type="project" value="InterPro"/>
</dbReference>
<dbReference type="Gene3D" id="3.10.560.10">
    <property type="entry name" value="Outer membrane lipoprotein wza domain like"/>
    <property type="match status" value="1"/>
</dbReference>
<keyword evidence="1 2" id="KW-0732">Signal</keyword>
<dbReference type="PANTHER" id="PTHR33619:SF3">
    <property type="entry name" value="POLYSACCHARIDE EXPORT PROTEIN GFCE-RELATED"/>
    <property type="match status" value="1"/>
</dbReference>
<evidence type="ECO:0000313" key="5">
    <source>
        <dbReference type="EMBL" id="MBI5170429.1"/>
    </source>
</evidence>
<feature type="domain" description="Polysaccharide export protein N-terminal" evidence="3">
    <location>
        <begin position="45"/>
        <end position="121"/>
    </location>
</feature>
<gene>
    <name evidence="5" type="ORF">HZA61_13145</name>
</gene>
<dbReference type="Pfam" id="PF02563">
    <property type="entry name" value="Poly_export"/>
    <property type="match status" value="1"/>
</dbReference>
<sequence length="254" mass="27486">MIRFVHRVLPACLLALMLCGAVTAAGAATKPNLVADTLGMDWSQVPEYRIVPGDKLLLNLGPKADPNLDNVHEVIVRSDGRITVHPVGDVVAAGLTPMDLQRAITSLLSADFRSPRVTVEVVSTASNQVHVLGRVERPGSYPTGPFFTLTQAVAAAGGFKDDANKGHVLLIHRDGARTVRVTRVRLDRTLKGEEFVDAPVSRFDIVYVPRTSIGNLTVFLQTLFSGLSPAVSTGLLGWELFNLDRVFVTRVVKE</sequence>
<dbReference type="EMBL" id="JACRIW010000092">
    <property type="protein sequence ID" value="MBI5170429.1"/>
    <property type="molecule type" value="Genomic_DNA"/>
</dbReference>
<evidence type="ECO:0000259" key="3">
    <source>
        <dbReference type="Pfam" id="PF02563"/>
    </source>
</evidence>
<organism evidence="5 6">
    <name type="scientific">Eiseniibacteriota bacterium</name>
    <dbReference type="NCBI Taxonomy" id="2212470"/>
    <lineage>
        <taxon>Bacteria</taxon>
        <taxon>Candidatus Eiseniibacteriota</taxon>
    </lineage>
</organism>
<dbReference type="InterPro" id="IPR049712">
    <property type="entry name" value="Poly_export"/>
</dbReference>
<feature type="signal peptide" evidence="2">
    <location>
        <begin position="1"/>
        <end position="27"/>
    </location>
</feature>
<comment type="caution">
    <text evidence="5">The sequence shown here is derived from an EMBL/GenBank/DDBJ whole genome shotgun (WGS) entry which is preliminary data.</text>
</comment>
<dbReference type="Gene3D" id="3.30.1950.10">
    <property type="entry name" value="wza like domain"/>
    <property type="match status" value="1"/>
</dbReference>
<feature type="chain" id="PRO_5037726137" evidence="2">
    <location>
        <begin position="28"/>
        <end position="254"/>
    </location>
</feature>
<dbReference type="InterPro" id="IPR003715">
    <property type="entry name" value="Poly_export_N"/>
</dbReference>
<proteinExistence type="predicted"/>
<protein>
    <submittedName>
        <fullName evidence="5">Polysaccharide export protein</fullName>
    </submittedName>
</protein>
<dbReference type="InterPro" id="IPR019554">
    <property type="entry name" value="Soluble_ligand-bd"/>
</dbReference>
<feature type="domain" description="Soluble ligand binding" evidence="4">
    <location>
        <begin position="129"/>
        <end position="177"/>
    </location>
</feature>
<accession>A0A933WBK8</accession>
<evidence type="ECO:0000313" key="6">
    <source>
        <dbReference type="Proteomes" id="UP000696931"/>
    </source>
</evidence>
<evidence type="ECO:0000256" key="2">
    <source>
        <dbReference type="SAM" id="SignalP"/>
    </source>
</evidence>
<dbReference type="Proteomes" id="UP000696931">
    <property type="component" value="Unassembled WGS sequence"/>
</dbReference>
<evidence type="ECO:0000256" key="1">
    <source>
        <dbReference type="ARBA" id="ARBA00022729"/>
    </source>
</evidence>